<keyword evidence="2" id="KW-1185">Reference proteome</keyword>
<proteinExistence type="predicted"/>
<dbReference type="InParanoid" id="A0A165HCF1"/>
<evidence type="ECO:0000313" key="1">
    <source>
        <dbReference type="EMBL" id="KZT59117.1"/>
    </source>
</evidence>
<feature type="non-terminal residue" evidence="1">
    <location>
        <position position="87"/>
    </location>
</feature>
<dbReference type="AlphaFoldDB" id="A0A165HCF1"/>
<accession>A0A165HCF1</accession>
<name>A0A165HCF1_9BASI</name>
<gene>
    <name evidence="1" type="ORF">CALCODRAFT_481869</name>
</gene>
<sequence length="87" mass="9964">MSDSVAMEPFELELVDEDKHCVALMAKAPHALIFQPWFYVKYMGPRMQRLWYFGRLRAGKEVSNEFDPMVRGLGLASAQEDFPGPIV</sequence>
<organism evidence="1 2">
    <name type="scientific">Calocera cornea HHB12733</name>
    <dbReference type="NCBI Taxonomy" id="1353952"/>
    <lineage>
        <taxon>Eukaryota</taxon>
        <taxon>Fungi</taxon>
        <taxon>Dikarya</taxon>
        <taxon>Basidiomycota</taxon>
        <taxon>Agaricomycotina</taxon>
        <taxon>Dacrymycetes</taxon>
        <taxon>Dacrymycetales</taxon>
        <taxon>Dacrymycetaceae</taxon>
        <taxon>Calocera</taxon>
    </lineage>
</organism>
<dbReference type="EMBL" id="KV423944">
    <property type="protein sequence ID" value="KZT59117.1"/>
    <property type="molecule type" value="Genomic_DNA"/>
</dbReference>
<reference evidence="1 2" key="1">
    <citation type="journal article" date="2016" name="Mol. Biol. Evol.">
        <title>Comparative Genomics of Early-Diverging Mushroom-Forming Fungi Provides Insights into the Origins of Lignocellulose Decay Capabilities.</title>
        <authorList>
            <person name="Nagy L.G."/>
            <person name="Riley R."/>
            <person name="Tritt A."/>
            <person name="Adam C."/>
            <person name="Daum C."/>
            <person name="Floudas D."/>
            <person name="Sun H."/>
            <person name="Yadav J.S."/>
            <person name="Pangilinan J."/>
            <person name="Larsson K.H."/>
            <person name="Matsuura K."/>
            <person name="Barry K."/>
            <person name="Labutti K."/>
            <person name="Kuo R."/>
            <person name="Ohm R.A."/>
            <person name="Bhattacharya S.S."/>
            <person name="Shirouzu T."/>
            <person name="Yoshinaga Y."/>
            <person name="Martin F.M."/>
            <person name="Grigoriev I.V."/>
            <person name="Hibbett D.S."/>
        </authorList>
    </citation>
    <scope>NUCLEOTIDE SEQUENCE [LARGE SCALE GENOMIC DNA]</scope>
    <source>
        <strain evidence="1 2">HHB12733</strain>
    </source>
</reference>
<evidence type="ECO:0000313" key="2">
    <source>
        <dbReference type="Proteomes" id="UP000076842"/>
    </source>
</evidence>
<protein>
    <submittedName>
        <fullName evidence="1">Uncharacterized protein</fullName>
    </submittedName>
</protein>
<dbReference type="Proteomes" id="UP000076842">
    <property type="component" value="Unassembled WGS sequence"/>
</dbReference>